<reference evidence="1" key="2">
    <citation type="submission" date="2024-07" db="EMBL/GenBank/DDBJ databases">
        <title>Streptomyces haneummycinica sp. nov., a new antibiotic-producing actinobacterium isolated from marine sediment.</title>
        <authorList>
            <person name="Uemura M."/>
            <person name="Hamada M."/>
            <person name="Hirano S."/>
            <person name="Kobayashi K."/>
            <person name="Ohshiro T."/>
            <person name="Kobayashi T."/>
            <person name="Terahara T."/>
        </authorList>
    </citation>
    <scope>NUCLEOTIDE SEQUENCE</scope>
    <source>
        <strain evidence="1">KM77-8</strain>
    </source>
</reference>
<protein>
    <recommendedName>
        <fullName evidence="2">SMI1/KNR4 family protein</fullName>
    </recommendedName>
</protein>
<dbReference type="EMBL" id="AP035768">
    <property type="protein sequence ID" value="BFO18303.1"/>
    <property type="molecule type" value="Genomic_DNA"/>
</dbReference>
<dbReference type="AlphaFoldDB" id="A0AAT9HM14"/>
<evidence type="ECO:0000313" key="1">
    <source>
        <dbReference type="EMBL" id="BFO18303.1"/>
    </source>
</evidence>
<name>A0AAT9HM14_9ACTN</name>
<gene>
    <name evidence="1" type="ORF">SHKM778_46910</name>
</gene>
<sequence>MEWYVSLLAVDHPVLLWDADGWEPDWGQDPHDGLRYAAPSLRQWLWTWAYGGNVWDEALAQPD</sequence>
<proteinExistence type="predicted"/>
<accession>A0AAT9HM14</accession>
<organism evidence="1">
    <name type="scientific">Streptomyces haneummycinicus</name>
    <dbReference type="NCBI Taxonomy" id="3074435"/>
    <lineage>
        <taxon>Bacteria</taxon>
        <taxon>Bacillati</taxon>
        <taxon>Actinomycetota</taxon>
        <taxon>Actinomycetes</taxon>
        <taxon>Kitasatosporales</taxon>
        <taxon>Streptomycetaceae</taxon>
        <taxon>Streptomyces</taxon>
    </lineage>
</organism>
<evidence type="ECO:0008006" key="2">
    <source>
        <dbReference type="Google" id="ProtNLM"/>
    </source>
</evidence>
<reference evidence="1" key="1">
    <citation type="submission" date="2024-06" db="EMBL/GenBank/DDBJ databases">
        <authorList>
            <consortium name="consrtm"/>
            <person name="Uemura M."/>
            <person name="Terahara T."/>
        </authorList>
    </citation>
    <scope>NUCLEOTIDE SEQUENCE</scope>
    <source>
        <strain evidence="1">KM77-8</strain>
    </source>
</reference>